<dbReference type="PANTHER" id="PTHR47680">
    <property type="entry name" value="SHEWANELLA-LIKE PROTEIN PHOSPHATASE 2"/>
    <property type="match status" value="1"/>
</dbReference>
<dbReference type="PANTHER" id="PTHR47680:SF2">
    <property type="entry name" value="SHEWANELLA-LIKE PROTEIN PHOSPHATASE 2"/>
    <property type="match status" value="1"/>
</dbReference>
<protein>
    <submittedName>
        <fullName evidence="3">Shewanella-like protein phosphatase 2</fullName>
    </submittedName>
</protein>
<evidence type="ECO:0000259" key="2">
    <source>
        <dbReference type="Pfam" id="PF00149"/>
    </source>
</evidence>
<accession>A0A443Q170</accession>
<dbReference type="PRINTS" id="PR00114">
    <property type="entry name" value="STPHPHTASE"/>
</dbReference>
<dbReference type="STRING" id="337451.A0A443Q170"/>
<dbReference type="InterPro" id="IPR004843">
    <property type="entry name" value="Calcineurin-like_PHP"/>
</dbReference>
<dbReference type="InterPro" id="IPR006186">
    <property type="entry name" value="Ser/Thr-sp_prot-phosphatase"/>
</dbReference>
<dbReference type="AlphaFoldDB" id="A0A443Q170"/>
<dbReference type="Gene3D" id="3.60.21.10">
    <property type="match status" value="1"/>
</dbReference>
<organism evidence="3 4">
    <name type="scientific">Cinnamomum micranthum f. kanehirae</name>
    <dbReference type="NCBI Taxonomy" id="337451"/>
    <lineage>
        <taxon>Eukaryota</taxon>
        <taxon>Viridiplantae</taxon>
        <taxon>Streptophyta</taxon>
        <taxon>Embryophyta</taxon>
        <taxon>Tracheophyta</taxon>
        <taxon>Spermatophyta</taxon>
        <taxon>Magnoliopsida</taxon>
        <taxon>Magnoliidae</taxon>
        <taxon>Laurales</taxon>
        <taxon>Lauraceae</taxon>
        <taxon>Cinnamomum</taxon>
    </lineage>
</organism>
<feature type="region of interest" description="Disordered" evidence="1">
    <location>
        <begin position="41"/>
        <end position="64"/>
    </location>
</feature>
<feature type="domain" description="Calcineurin-like phosphoesterase" evidence="2">
    <location>
        <begin position="65"/>
        <end position="178"/>
    </location>
</feature>
<evidence type="ECO:0000256" key="1">
    <source>
        <dbReference type="SAM" id="MobiDB-lite"/>
    </source>
</evidence>
<feature type="compositionally biased region" description="Low complexity" evidence="1">
    <location>
        <begin position="41"/>
        <end position="60"/>
    </location>
</feature>
<evidence type="ECO:0000313" key="3">
    <source>
        <dbReference type="EMBL" id="RWR96759.1"/>
    </source>
</evidence>
<dbReference type="GO" id="GO:0016787">
    <property type="term" value="F:hydrolase activity"/>
    <property type="evidence" value="ECO:0007669"/>
    <property type="project" value="InterPro"/>
</dbReference>
<dbReference type="OrthoDB" id="5976022at2759"/>
<dbReference type="Pfam" id="PF00149">
    <property type="entry name" value="Metallophos"/>
    <property type="match status" value="1"/>
</dbReference>
<comment type="caution">
    <text evidence="3">The sequence shown here is derived from an EMBL/GenBank/DDBJ whole genome shotgun (WGS) entry which is preliminary data.</text>
</comment>
<reference evidence="3 4" key="1">
    <citation type="journal article" date="2019" name="Nat. Plants">
        <title>Stout camphor tree genome fills gaps in understanding of flowering plant genome evolution.</title>
        <authorList>
            <person name="Chaw S.M."/>
            <person name="Liu Y.C."/>
            <person name="Wu Y.W."/>
            <person name="Wang H.Y."/>
            <person name="Lin C.I."/>
            <person name="Wu C.S."/>
            <person name="Ke H.M."/>
            <person name="Chang L.Y."/>
            <person name="Hsu C.Y."/>
            <person name="Yang H.T."/>
            <person name="Sudianto E."/>
            <person name="Hsu M.H."/>
            <person name="Wu K.P."/>
            <person name="Wang L.N."/>
            <person name="Leebens-Mack J.H."/>
            <person name="Tsai I.J."/>
        </authorList>
    </citation>
    <scope>NUCLEOTIDE SEQUENCE [LARGE SCALE GENOMIC DNA]</scope>
    <source>
        <strain evidence="4">cv. Chaw 1501</strain>
        <tissue evidence="3">Young leaves</tissue>
    </source>
</reference>
<keyword evidence="4" id="KW-1185">Reference proteome</keyword>
<evidence type="ECO:0000313" key="4">
    <source>
        <dbReference type="Proteomes" id="UP000283530"/>
    </source>
</evidence>
<dbReference type="InterPro" id="IPR029052">
    <property type="entry name" value="Metallo-depent_PP-like"/>
</dbReference>
<dbReference type="EMBL" id="QPKB01000012">
    <property type="protein sequence ID" value="RWR96759.1"/>
    <property type="molecule type" value="Genomic_DNA"/>
</dbReference>
<proteinExistence type="predicted"/>
<sequence>MEEDSSSSSSSSSNLCKQVPLDVSSFVDAFVDFSATGLFFPQNSNPKTSSPPTSPPQTRHPSPPRLLAIGDLHGDLDKTLQALSLSGIIDARSLRWTGGDAVAVQLGDVLDRGSDELKLLYLLHRLKLEAERSGGALLTLLGNHEVMNVDRNFRYVTPSALREFQIWADWFQLGNSMKSLCQGIETPEDIFRGIPRKFPGIREEFHAGFRARIAALRPNGPITKRFLSGNPAVLVVGDSIFVHGGLLPEHVDYGLDKINEEVWDWINGMGGRLLPAFLTGPNAVVWARRFSQEQEKKCDCSTLEHVLATIPGARRMIMGHTIQMAGINGVCSNQAIRVDVGMSRGCGDGLPEVLEIVGNSDGLRVLTSNPVYKRDRFNAKSKEAGEKVGLGMLVSDHGLKQLEVNA</sequence>
<gene>
    <name evidence="3" type="ORF">CKAN_02616000</name>
</gene>
<dbReference type="Proteomes" id="UP000283530">
    <property type="component" value="Unassembled WGS sequence"/>
</dbReference>
<name>A0A443Q170_9MAGN</name>
<dbReference type="SUPFAM" id="SSF56300">
    <property type="entry name" value="Metallo-dependent phosphatases"/>
    <property type="match status" value="1"/>
</dbReference>